<keyword evidence="13" id="KW-1185">Reference proteome</keyword>
<keyword evidence="4" id="KW-0540">Nuclease</keyword>
<evidence type="ECO:0000256" key="10">
    <source>
        <dbReference type="ARBA" id="ARBA00023242"/>
    </source>
</evidence>
<dbReference type="InterPro" id="IPR051547">
    <property type="entry name" value="TDP2-like"/>
</dbReference>
<dbReference type="Proteomes" id="UP001165060">
    <property type="component" value="Unassembled WGS sequence"/>
</dbReference>
<evidence type="ECO:0000256" key="4">
    <source>
        <dbReference type="ARBA" id="ARBA00022722"/>
    </source>
</evidence>
<evidence type="ECO:0000256" key="5">
    <source>
        <dbReference type="ARBA" id="ARBA00022723"/>
    </source>
</evidence>
<accession>A0ABQ6MV65</accession>
<evidence type="ECO:0000313" key="12">
    <source>
        <dbReference type="EMBL" id="GMI33290.1"/>
    </source>
</evidence>
<comment type="cofactor">
    <cofactor evidence="2">
        <name>Mg(2+)</name>
        <dbReference type="ChEBI" id="CHEBI:18420"/>
    </cofactor>
</comment>
<dbReference type="PANTHER" id="PTHR15822:SF4">
    <property type="entry name" value="TYROSYL-DNA PHOSPHODIESTERASE 2"/>
    <property type="match status" value="1"/>
</dbReference>
<organism evidence="12 13">
    <name type="scientific">Tetraparma gracilis</name>
    <dbReference type="NCBI Taxonomy" id="2962635"/>
    <lineage>
        <taxon>Eukaryota</taxon>
        <taxon>Sar</taxon>
        <taxon>Stramenopiles</taxon>
        <taxon>Ochrophyta</taxon>
        <taxon>Bolidophyceae</taxon>
        <taxon>Parmales</taxon>
        <taxon>Triparmaceae</taxon>
        <taxon>Tetraparma</taxon>
    </lineage>
</organism>
<dbReference type="Pfam" id="PF03372">
    <property type="entry name" value="Exo_endo_phos"/>
    <property type="match status" value="1"/>
</dbReference>
<evidence type="ECO:0000256" key="1">
    <source>
        <dbReference type="ARBA" id="ARBA00001936"/>
    </source>
</evidence>
<keyword evidence="10" id="KW-0539">Nucleus</keyword>
<evidence type="ECO:0000259" key="11">
    <source>
        <dbReference type="Pfam" id="PF03372"/>
    </source>
</evidence>
<proteinExistence type="predicted"/>
<evidence type="ECO:0000256" key="8">
    <source>
        <dbReference type="ARBA" id="ARBA00022842"/>
    </source>
</evidence>
<evidence type="ECO:0000313" key="13">
    <source>
        <dbReference type="Proteomes" id="UP001165060"/>
    </source>
</evidence>
<keyword evidence="8" id="KW-0460">Magnesium</keyword>
<evidence type="ECO:0000256" key="7">
    <source>
        <dbReference type="ARBA" id="ARBA00022801"/>
    </source>
</evidence>
<keyword evidence="7" id="KW-0378">Hydrolase</keyword>
<comment type="cofactor">
    <cofactor evidence="1">
        <name>Mn(2+)</name>
        <dbReference type="ChEBI" id="CHEBI:29035"/>
    </cofactor>
</comment>
<reference evidence="12 13" key="1">
    <citation type="journal article" date="2023" name="Commun. Biol.">
        <title>Genome analysis of Parmales, the sister group of diatoms, reveals the evolutionary specialization of diatoms from phago-mixotrophs to photoautotrophs.</title>
        <authorList>
            <person name="Ban H."/>
            <person name="Sato S."/>
            <person name="Yoshikawa S."/>
            <person name="Yamada K."/>
            <person name="Nakamura Y."/>
            <person name="Ichinomiya M."/>
            <person name="Sato N."/>
            <person name="Blanc-Mathieu R."/>
            <person name="Endo H."/>
            <person name="Kuwata A."/>
            <person name="Ogata H."/>
        </authorList>
    </citation>
    <scope>NUCLEOTIDE SEQUENCE [LARGE SCALE GENOMIC DNA]</scope>
</reference>
<evidence type="ECO:0000256" key="3">
    <source>
        <dbReference type="ARBA" id="ARBA00004322"/>
    </source>
</evidence>
<dbReference type="SUPFAM" id="SSF56219">
    <property type="entry name" value="DNase I-like"/>
    <property type="match status" value="1"/>
</dbReference>
<evidence type="ECO:0000256" key="6">
    <source>
        <dbReference type="ARBA" id="ARBA00022763"/>
    </source>
</evidence>
<dbReference type="EMBL" id="BRYB01004557">
    <property type="protein sequence ID" value="GMI33290.1"/>
    <property type="molecule type" value="Genomic_DNA"/>
</dbReference>
<sequence>MSTLSLLQINVWSGSTYSLSTSCPGGSFLSYELPSAAAARYSSLLSLIRHHDPDVLTVQEAMPLRAYSDRLARDLGYDCYARTGVAGIVLGPLHVPSSAITEGDAILARRGLGLRPLGRARLTGCVYGERLSFNLGNATQALAAEVTKEGRKIGVACTHWTAGVLEEPETRRQLEAMKAAGPGGVAVEVGGAAVPAPERAFTAAEIAEGEAAVRAGTATRVLEAARTAAFLAALPLPAGAPLILAGDLNTVPGTPEIGRLAEAGYEAVAFPPGSKTWDVDNPCVRLQDEPEGGAERGPVEEFLYEGMGRRNAMLDHVFVKGGKLEVEEAKVCMRDELGLGGERGMVWPSDHLGLMVTFKI</sequence>
<dbReference type="PANTHER" id="PTHR15822">
    <property type="entry name" value="TRAF AND TNF RECEPTOR-ASSOCIATED PROTEIN"/>
    <property type="match status" value="1"/>
</dbReference>
<dbReference type="InterPro" id="IPR005135">
    <property type="entry name" value="Endo/exonuclease/phosphatase"/>
</dbReference>
<protein>
    <recommendedName>
        <fullName evidence="11">Endonuclease/exonuclease/phosphatase domain-containing protein</fullName>
    </recommendedName>
</protein>
<comment type="caution">
    <text evidence="12">The sequence shown here is derived from an EMBL/GenBank/DDBJ whole genome shotgun (WGS) entry which is preliminary data.</text>
</comment>
<name>A0ABQ6MV65_9STRA</name>
<dbReference type="InterPro" id="IPR036691">
    <property type="entry name" value="Endo/exonu/phosph_ase_sf"/>
</dbReference>
<keyword evidence="6" id="KW-0227">DNA damage</keyword>
<evidence type="ECO:0000256" key="2">
    <source>
        <dbReference type="ARBA" id="ARBA00001946"/>
    </source>
</evidence>
<evidence type="ECO:0000256" key="9">
    <source>
        <dbReference type="ARBA" id="ARBA00023204"/>
    </source>
</evidence>
<keyword evidence="9" id="KW-0234">DNA repair</keyword>
<gene>
    <name evidence="12" type="ORF">TeGR_g2436</name>
</gene>
<feature type="domain" description="Endonuclease/exonuclease/phosphatase" evidence="11">
    <location>
        <begin position="8"/>
        <end position="351"/>
    </location>
</feature>
<keyword evidence="5" id="KW-0479">Metal-binding</keyword>
<dbReference type="Gene3D" id="3.60.10.10">
    <property type="entry name" value="Endonuclease/exonuclease/phosphatase"/>
    <property type="match status" value="1"/>
</dbReference>
<comment type="subcellular location">
    <subcellularLocation>
        <location evidence="3">Nucleus</location>
        <location evidence="3">PML body</location>
    </subcellularLocation>
</comment>